<evidence type="ECO:0000313" key="13">
    <source>
        <dbReference type="Proteomes" id="UP000824150"/>
    </source>
</evidence>
<keyword evidence="6 12" id="KW-0808">Transferase</keyword>
<keyword evidence="8" id="KW-0479">Metal-binding</keyword>
<accession>A0A9E2NUJ1</accession>
<evidence type="ECO:0000256" key="4">
    <source>
        <dbReference type="ARBA" id="ARBA00010480"/>
    </source>
</evidence>
<dbReference type="GO" id="GO:0046872">
    <property type="term" value="F:metal ion binding"/>
    <property type="evidence" value="ECO:0007669"/>
    <property type="project" value="UniProtKB-KW"/>
</dbReference>
<evidence type="ECO:0000256" key="5">
    <source>
        <dbReference type="ARBA" id="ARBA00012461"/>
    </source>
</evidence>
<dbReference type="PANTHER" id="PTHR43532">
    <property type="entry name" value="GLUCOSE-1-PHOSPHATE THYMIDYLYLTRANSFERASE"/>
    <property type="match status" value="1"/>
</dbReference>
<dbReference type="InterPro" id="IPR005907">
    <property type="entry name" value="G1P_thy_trans_s"/>
</dbReference>
<reference evidence="12" key="1">
    <citation type="journal article" date="2021" name="PeerJ">
        <title>Extensive microbial diversity within the chicken gut microbiome revealed by metagenomics and culture.</title>
        <authorList>
            <person name="Gilroy R."/>
            <person name="Ravi A."/>
            <person name="Getino M."/>
            <person name="Pursley I."/>
            <person name="Horton D.L."/>
            <person name="Alikhan N.F."/>
            <person name="Baker D."/>
            <person name="Gharbi K."/>
            <person name="Hall N."/>
            <person name="Watson M."/>
            <person name="Adriaenssens E.M."/>
            <person name="Foster-Nyarko E."/>
            <person name="Jarju S."/>
            <person name="Secka A."/>
            <person name="Antonio M."/>
            <person name="Oren A."/>
            <person name="Chaudhuri R.R."/>
            <person name="La Ragione R."/>
            <person name="Hildebrand F."/>
            <person name="Pallen M.J."/>
        </authorList>
    </citation>
    <scope>NUCLEOTIDE SEQUENCE</scope>
    <source>
        <strain evidence="12">687</strain>
    </source>
</reference>
<comment type="caution">
    <text evidence="12">The sequence shown here is derived from an EMBL/GenBank/DDBJ whole genome shotgun (WGS) entry which is preliminary data.</text>
</comment>
<feature type="domain" description="Nucleotidyl transferase" evidence="11">
    <location>
        <begin position="2"/>
        <end position="236"/>
    </location>
</feature>
<proteinExistence type="inferred from homology"/>
<dbReference type="AlphaFoldDB" id="A0A9E2NUJ1"/>
<name>A0A9E2NUJ1_9GAMM</name>
<dbReference type="GO" id="GO:0008879">
    <property type="term" value="F:glucose-1-phosphate thymidylyltransferase activity"/>
    <property type="evidence" value="ECO:0007669"/>
    <property type="project" value="UniProtKB-EC"/>
</dbReference>
<dbReference type="EC" id="2.7.7.24" evidence="5"/>
<comment type="cofactor">
    <cofactor evidence="1">
        <name>Mg(2+)</name>
        <dbReference type="ChEBI" id="CHEBI:18420"/>
    </cofactor>
</comment>
<evidence type="ECO:0000256" key="8">
    <source>
        <dbReference type="ARBA" id="ARBA00022723"/>
    </source>
</evidence>
<dbReference type="Pfam" id="PF00483">
    <property type="entry name" value="NTP_transferase"/>
    <property type="match status" value="1"/>
</dbReference>
<dbReference type="InterPro" id="IPR005835">
    <property type="entry name" value="NTP_transferase_dom"/>
</dbReference>
<evidence type="ECO:0000259" key="11">
    <source>
        <dbReference type="Pfam" id="PF00483"/>
    </source>
</evidence>
<comment type="pathway">
    <text evidence="3">Bacterial outer membrane biogenesis; LPS O-antigen biosynthesis.</text>
</comment>
<evidence type="ECO:0000256" key="3">
    <source>
        <dbReference type="ARBA" id="ARBA00005125"/>
    </source>
</evidence>
<evidence type="ECO:0000256" key="9">
    <source>
        <dbReference type="ARBA" id="ARBA00022842"/>
    </source>
</evidence>
<evidence type="ECO:0000256" key="10">
    <source>
        <dbReference type="ARBA" id="ARBA00049336"/>
    </source>
</evidence>
<dbReference type="Proteomes" id="UP000824150">
    <property type="component" value="Unassembled WGS sequence"/>
</dbReference>
<reference evidence="12" key="2">
    <citation type="submission" date="2021-04" db="EMBL/GenBank/DDBJ databases">
        <authorList>
            <person name="Gilroy R."/>
        </authorList>
    </citation>
    <scope>NUCLEOTIDE SEQUENCE</scope>
    <source>
        <strain evidence="12">687</strain>
    </source>
</reference>
<keyword evidence="7" id="KW-0548">Nucleotidyltransferase</keyword>
<dbReference type="PANTHER" id="PTHR43532:SF1">
    <property type="entry name" value="GLUCOSE-1-PHOSPHATE THYMIDYLYLTRANSFERASE 1"/>
    <property type="match status" value="1"/>
</dbReference>
<comment type="catalytic activity">
    <reaction evidence="10">
        <text>dTTP + alpha-D-glucose 1-phosphate + H(+) = dTDP-alpha-D-glucose + diphosphate</text>
        <dbReference type="Rhea" id="RHEA:15225"/>
        <dbReference type="ChEBI" id="CHEBI:15378"/>
        <dbReference type="ChEBI" id="CHEBI:33019"/>
        <dbReference type="ChEBI" id="CHEBI:37568"/>
        <dbReference type="ChEBI" id="CHEBI:57477"/>
        <dbReference type="ChEBI" id="CHEBI:58601"/>
        <dbReference type="EC" id="2.7.7.24"/>
    </reaction>
</comment>
<evidence type="ECO:0000256" key="6">
    <source>
        <dbReference type="ARBA" id="ARBA00022679"/>
    </source>
</evidence>
<dbReference type="Gene3D" id="3.90.550.10">
    <property type="entry name" value="Spore Coat Polysaccharide Biosynthesis Protein SpsA, Chain A"/>
    <property type="match status" value="1"/>
</dbReference>
<evidence type="ECO:0000313" key="12">
    <source>
        <dbReference type="EMBL" id="MBU3827464.1"/>
    </source>
</evidence>
<organism evidence="12 13">
    <name type="scientific">Candidatus Anaerobiospirillum merdipullorum</name>
    <dbReference type="NCBI Taxonomy" id="2838450"/>
    <lineage>
        <taxon>Bacteria</taxon>
        <taxon>Pseudomonadati</taxon>
        <taxon>Pseudomonadota</taxon>
        <taxon>Gammaproteobacteria</taxon>
        <taxon>Aeromonadales</taxon>
        <taxon>Succinivibrionaceae</taxon>
        <taxon>Anaerobiospirillum</taxon>
    </lineage>
</organism>
<evidence type="ECO:0000256" key="2">
    <source>
        <dbReference type="ARBA" id="ARBA00004781"/>
    </source>
</evidence>
<evidence type="ECO:0000256" key="1">
    <source>
        <dbReference type="ARBA" id="ARBA00001946"/>
    </source>
</evidence>
<dbReference type="InterPro" id="IPR029044">
    <property type="entry name" value="Nucleotide-diphossugar_trans"/>
</dbReference>
<evidence type="ECO:0000256" key="7">
    <source>
        <dbReference type="ARBA" id="ARBA00022695"/>
    </source>
</evidence>
<gene>
    <name evidence="12" type="ORF">IAA31_08280</name>
</gene>
<comment type="similarity">
    <text evidence="4">Belongs to the glucose-1-phosphate thymidylyltransferase family.</text>
</comment>
<keyword evidence="9" id="KW-0460">Magnesium</keyword>
<sequence length="290" mass="31044">MKGIILAGGTGSRLYPMTLAVNKQLLPIYNKPLIYYPLSLLIDSGLNDILLISTPAALPNFAKLLGDGSHLGIKLSYAAQAHPDGIAQALLIARDFLAGDSACLILGDNIFMALSAVNKVRQASHNLSGALIFACQVQDPARYGVLAFDGAGQVTDIIEKPKLPPSPWAVTGLYCYDASAVERAAQLRPSARGELEITDLNLSYLHSHNLQVHCLPRGSAWLDAGTPGSLLDAADYIRVLETRQGQLYGSPELSAYQQGFIKRTQLLTLGQAQSGTAYGQMLVEIAQERG</sequence>
<protein>
    <recommendedName>
        <fullName evidence="5">glucose-1-phosphate thymidylyltransferase</fullName>
        <ecNumber evidence="5">2.7.7.24</ecNumber>
    </recommendedName>
</protein>
<comment type="pathway">
    <text evidence="2">Carbohydrate biosynthesis; dTDP-L-rhamnose biosynthesis.</text>
</comment>
<dbReference type="SUPFAM" id="SSF53448">
    <property type="entry name" value="Nucleotide-diphospho-sugar transferases"/>
    <property type="match status" value="1"/>
</dbReference>
<dbReference type="EMBL" id="JAHLFG010000090">
    <property type="protein sequence ID" value="MBU3827464.1"/>
    <property type="molecule type" value="Genomic_DNA"/>
</dbReference>